<evidence type="ECO:0000256" key="1">
    <source>
        <dbReference type="SAM" id="MobiDB-lite"/>
    </source>
</evidence>
<feature type="region of interest" description="Disordered" evidence="1">
    <location>
        <begin position="408"/>
        <end position="551"/>
    </location>
</feature>
<keyword evidence="3" id="KW-1185">Reference proteome</keyword>
<comment type="caution">
    <text evidence="2">The sequence shown here is derived from an EMBL/GenBank/DDBJ whole genome shotgun (WGS) entry which is preliminary data.</text>
</comment>
<feature type="region of interest" description="Disordered" evidence="1">
    <location>
        <begin position="242"/>
        <end position="277"/>
    </location>
</feature>
<reference evidence="2" key="2">
    <citation type="submission" date="2023-07" db="EMBL/GenBank/DDBJ databases">
        <authorList>
            <consortium name="Lawrence Berkeley National Laboratory"/>
            <person name="Haridas S."/>
            <person name="Hensen N."/>
            <person name="Bonometti L."/>
            <person name="Westerberg I."/>
            <person name="Brannstrom I.O."/>
            <person name="Guillou S."/>
            <person name="Cros-Aarteil S."/>
            <person name="Calhoun S."/>
            <person name="Kuo A."/>
            <person name="Mondo S."/>
            <person name="Pangilinan J."/>
            <person name="Riley R."/>
            <person name="LaButti K."/>
            <person name="Andreopoulos B."/>
            <person name="Lipzen A."/>
            <person name="Chen C."/>
            <person name="Yanf M."/>
            <person name="Daum C."/>
            <person name="Ng V."/>
            <person name="Clum A."/>
            <person name="Steindorff A."/>
            <person name="Ohm R."/>
            <person name="Martin F."/>
            <person name="Silar P."/>
            <person name="Natvig D."/>
            <person name="Lalanne C."/>
            <person name="Gautier V."/>
            <person name="Ament-velasquez S.L."/>
            <person name="Kruys A."/>
            <person name="Hutchinson M.I."/>
            <person name="Powell A.J."/>
            <person name="Barry K."/>
            <person name="Miller A.N."/>
            <person name="Grigoriev I.V."/>
            <person name="Debuchy R."/>
            <person name="Gladieux P."/>
            <person name="Thoren M.H."/>
            <person name="Johannesson H."/>
        </authorList>
    </citation>
    <scope>NUCLEOTIDE SEQUENCE</scope>
    <source>
        <strain evidence="2">FGSC 1904</strain>
    </source>
</reference>
<dbReference type="Proteomes" id="UP001281003">
    <property type="component" value="Unassembled WGS sequence"/>
</dbReference>
<feature type="compositionally biased region" description="Polar residues" evidence="1">
    <location>
        <begin position="471"/>
        <end position="499"/>
    </location>
</feature>
<feature type="compositionally biased region" description="Polar residues" evidence="1">
    <location>
        <begin position="441"/>
        <end position="464"/>
    </location>
</feature>
<dbReference type="EMBL" id="JAUTDP010000005">
    <property type="protein sequence ID" value="KAK3399426.1"/>
    <property type="molecule type" value="Genomic_DNA"/>
</dbReference>
<feature type="compositionally biased region" description="Polar residues" evidence="1">
    <location>
        <begin position="122"/>
        <end position="149"/>
    </location>
</feature>
<gene>
    <name evidence="2" type="ORF">B0T20DRAFT_392443</name>
</gene>
<evidence type="ECO:0000313" key="3">
    <source>
        <dbReference type="Proteomes" id="UP001281003"/>
    </source>
</evidence>
<accession>A0AAE0UCR8</accession>
<sequence length="582" mass="62052">MASNEPNEHRLLNRTDEQPMSSNQERRVVLTYNHNDNGGTGLTGSSARPTSRRPPMGGAMASVVSRTSRASLHHSATPYSRPAAPTRHHFPGSSRSYLPGTLAAVSPGTTLPRGLGSGVMNGMTTGFPSSSQTGSIRATGPVASSQGKGSQLVGKMPTDSTVSFSIRGPGTAFNRNPRSSHMTDFHSQTINLQTSNYTNPLPGYGVNASHRHQDIAFVTQEVPLANHHDHNGHSLIKVHNPAAKGHHHGTSPSESSAIGSEPSSPVQTGGHKCFRHLRNKPGKATMKLILDRHARGIYSCSDCFKKEAKLDKKKVTALCDGCRTKGERNRKLRKAGNGVGRKKKGSAGAATMTAADWKETGTETRSSVDEGKGGLGGTTALGNVVQSIMLQGITQAASAIRNRAIPQVSHAQSLHPDSLATNSSAPASFAPSDHTSEQRHSNSFARNSHSKNDYTQSSYPQQALPQGGVGPQSSNPQSSVTQNFQSEQFPHGNTNSGTHSPRPLSVMERRPSSSSSTDGTANSPGTAEDGDQDEDQADQSTSPVADPDQDDEYLYSFDNFLDELDQWNAIQKYDDDFGFGEN</sequence>
<name>A0AAE0UCR8_SORBR</name>
<feature type="compositionally biased region" description="Basic and acidic residues" evidence="1">
    <location>
        <begin position="1"/>
        <end position="17"/>
    </location>
</feature>
<reference evidence="2" key="1">
    <citation type="journal article" date="2023" name="Mol. Phylogenet. Evol.">
        <title>Genome-scale phylogeny and comparative genomics of the fungal order Sordariales.</title>
        <authorList>
            <person name="Hensen N."/>
            <person name="Bonometti L."/>
            <person name="Westerberg I."/>
            <person name="Brannstrom I.O."/>
            <person name="Guillou S."/>
            <person name="Cros-Aarteil S."/>
            <person name="Calhoun S."/>
            <person name="Haridas S."/>
            <person name="Kuo A."/>
            <person name="Mondo S."/>
            <person name="Pangilinan J."/>
            <person name="Riley R."/>
            <person name="LaButti K."/>
            <person name="Andreopoulos B."/>
            <person name="Lipzen A."/>
            <person name="Chen C."/>
            <person name="Yan M."/>
            <person name="Daum C."/>
            <person name="Ng V."/>
            <person name="Clum A."/>
            <person name="Steindorff A."/>
            <person name="Ohm R.A."/>
            <person name="Martin F."/>
            <person name="Silar P."/>
            <person name="Natvig D.O."/>
            <person name="Lalanne C."/>
            <person name="Gautier V."/>
            <person name="Ament-Velasquez S.L."/>
            <person name="Kruys A."/>
            <person name="Hutchinson M.I."/>
            <person name="Powell A.J."/>
            <person name="Barry K."/>
            <person name="Miller A.N."/>
            <person name="Grigoriev I.V."/>
            <person name="Debuchy R."/>
            <person name="Gladieux P."/>
            <person name="Hiltunen Thoren M."/>
            <person name="Johannesson H."/>
        </authorList>
    </citation>
    <scope>NUCLEOTIDE SEQUENCE</scope>
    <source>
        <strain evidence="2">FGSC 1904</strain>
    </source>
</reference>
<proteinExistence type="predicted"/>
<feature type="compositionally biased region" description="Basic and acidic residues" evidence="1">
    <location>
        <begin position="356"/>
        <end position="372"/>
    </location>
</feature>
<feature type="compositionally biased region" description="Acidic residues" evidence="1">
    <location>
        <begin position="528"/>
        <end position="537"/>
    </location>
</feature>
<evidence type="ECO:0000313" key="2">
    <source>
        <dbReference type="EMBL" id="KAK3399426.1"/>
    </source>
</evidence>
<protein>
    <submittedName>
        <fullName evidence="2">Uncharacterized protein</fullName>
    </submittedName>
</protein>
<feature type="region of interest" description="Disordered" evidence="1">
    <location>
        <begin position="1"/>
        <end position="156"/>
    </location>
</feature>
<organism evidence="2 3">
    <name type="scientific">Sordaria brevicollis</name>
    <dbReference type="NCBI Taxonomy" id="83679"/>
    <lineage>
        <taxon>Eukaryota</taxon>
        <taxon>Fungi</taxon>
        <taxon>Dikarya</taxon>
        <taxon>Ascomycota</taxon>
        <taxon>Pezizomycotina</taxon>
        <taxon>Sordariomycetes</taxon>
        <taxon>Sordariomycetidae</taxon>
        <taxon>Sordariales</taxon>
        <taxon>Sordariaceae</taxon>
        <taxon>Sordaria</taxon>
    </lineage>
</organism>
<feature type="compositionally biased region" description="Basic residues" evidence="1">
    <location>
        <begin position="335"/>
        <end position="345"/>
    </location>
</feature>
<feature type="region of interest" description="Disordered" evidence="1">
    <location>
        <begin position="335"/>
        <end position="375"/>
    </location>
</feature>
<feature type="compositionally biased region" description="Polar residues" evidence="1">
    <location>
        <begin position="32"/>
        <end position="49"/>
    </location>
</feature>
<feature type="compositionally biased region" description="Low complexity" evidence="1">
    <location>
        <begin position="251"/>
        <end position="265"/>
    </location>
</feature>
<dbReference type="AlphaFoldDB" id="A0AAE0UCR8"/>